<organism evidence="1">
    <name type="scientific">marine sediment metagenome</name>
    <dbReference type="NCBI Taxonomy" id="412755"/>
    <lineage>
        <taxon>unclassified sequences</taxon>
        <taxon>metagenomes</taxon>
        <taxon>ecological metagenomes</taxon>
    </lineage>
</organism>
<dbReference type="AlphaFoldDB" id="X1EDX2"/>
<sequence length="128" mass="14913">EPKVEVEEFEESEGKYVTVDQFNRLVEEIRVISGIKPIQEPEEDYVEEEFEAPMPESVDLEKATMKQYGTWVKSQNQLLFDFTKQGAFDGALEDFHGNWSDWVNLCLEDYFSIVHNVGIGLLSRRFAR</sequence>
<protein>
    <submittedName>
        <fullName evidence="1">Uncharacterized protein</fullName>
    </submittedName>
</protein>
<dbReference type="EMBL" id="BARU01004071">
    <property type="protein sequence ID" value="GAH18530.1"/>
    <property type="molecule type" value="Genomic_DNA"/>
</dbReference>
<reference evidence="1" key="1">
    <citation type="journal article" date="2014" name="Front. Microbiol.">
        <title>High frequency of phylogenetically diverse reductive dehalogenase-homologous genes in deep subseafloor sedimentary metagenomes.</title>
        <authorList>
            <person name="Kawai M."/>
            <person name="Futagami T."/>
            <person name="Toyoda A."/>
            <person name="Takaki Y."/>
            <person name="Nishi S."/>
            <person name="Hori S."/>
            <person name="Arai W."/>
            <person name="Tsubouchi T."/>
            <person name="Morono Y."/>
            <person name="Uchiyama I."/>
            <person name="Ito T."/>
            <person name="Fujiyama A."/>
            <person name="Inagaki F."/>
            <person name="Takami H."/>
        </authorList>
    </citation>
    <scope>NUCLEOTIDE SEQUENCE</scope>
    <source>
        <strain evidence="1">Expedition CK06-06</strain>
    </source>
</reference>
<evidence type="ECO:0000313" key="1">
    <source>
        <dbReference type="EMBL" id="GAH18530.1"/>
    </source>
</evidence>
<gene>
    <name evidence="1" type="ORF">S03H2_08389</name>
</gene>
<comment type="caution">
    <text evidence="1">The sequence shown here is derived from an EMBL/GenBank/DDBJ whole genome shotgun (WGS) entry which is preliminary data.</text>
</comment>
<name>X1EDX2_9ZZZZ</name>
<accession>X1EDX2</accession>
<proteinExistence type="predicted"/>
<feature type="non-terminal residue" evidence="1">
    <location>
        <position position="1"/>
    </location>
</feature>